<evidence type="ECO:0000256" key="7">
    <source>
        <dbReference type="ARBA" id="ARBA00023049"/>
    </source>
</evidence>
<dbReference type="Pfam" id="PF17900">
    <property type="entry name" value="Peptidase_M1_N"/>
    <property type="match status" value="1"/>
</dbReference>
<evidence type="ECO:0000313" key="15">
    <source>
        <dbReference type="EMBL" id="KAB8303194.1"/>
    </source>
</evidence>
<evidence type="ECO:0000256" key="10">
    <source>
        <dbReference type="PIRSR" id="PIRSR634016-4"/>
    </source>
</evidence>
<feature type="active site" description="Proton acceptor" evidence="8">
    <location>
        <position position="328"/>
    </location>
</feature>
<evidence type="ECO:0000256" key="11">
    <source>
        <dbReference type="RuleBase" id="RU364040"/>
    </source>
</evidence>
<dbReference type="FunFam" id="1.25.50.20:FF:000002">
    <property type="entry name" value="Aminopeptidase"/>
    <property type="match status" value="1"/>
</dbReference>
<evidence type="ECO:0000313" key="16">
    <source>
        <dbReference type="Proteomes" id="UP000326757"/>
    </source>
</evidence>
<reference evidence="15 16" key="1">
    <citation type="submission" date="2019-06" db="EMBL/GenBank/DDBJ databases">
        <title>Genome Sequence of the Brown Rot Fungal Pathogen Monilinia laxa.</title>
        <authorList>
            <person name="De Miccolis Angelini R.M."/>
            <person name="Landi L."/>
            <person name="Abate D."/>
            <person name="Pollastro S."/>
            <person name="Romanazzi G."/>
            <person name="Faretra F."/>
        </authorList>
    </citation>
    <scope>NUCLEOTIDE SEQUENCE [LARGE SCALE GENOMIC DNA]</scope>
    <source>
        <strain evidence="15 16">Mlax316</strain>
    </source>
</reference>
<feature type="site" description="Transition state stabilizer" evidence="10">
    <location>
        <position position="413"/>
    </location>
</feature>
<dbReference type="OrthoDB" id="10031169at2759"/>
<dbReference type="InterPro" id="IPR024571">
    <property type="entry name" value="ERAP1-like_C_dom"/>
</dbReference>
<dbReference type="PRINTS" id="PR00756">
    <property type="entry name" value="ALADIPTASE"/>
</dbReference>
<comment type="cofactor">
    <cofactor evidence="9 11">
        <name>Zn(2+)</name>
        <dbReference type="ChEBI" id="CHEBI:29105"/>
    </cofactor>
    <text evidence="9 11">Binds 1 zinc ion per subunit.</text>
</comment>
<comment type="similarity">
    <text evidence="1 11">Belongs to the peptidase M1 family.</text>
</comment>
<dbReference type="InterPro" id="IPR050344">
    <property type="entry name" value="Peptidase_M1_aminopeptidases"/>
</dbReference>
<dbReference type="Gene3D" id="2.60.40.1730">
    <property type="entry name" value="tricorn interacting facor f3 domain"/>
    <property type="match status" value="1"/>
</dbReference>
<dbReference type="Proteomes" id="UP000326757">
    <property type="component" value="Unassembled WGS sequence"/>
</dbReference>
<feature type="domain" description="ERAP1-like C-terminal" evidence="13">
    <location>
        <begin position="546"/>
        <end position="860"/>
    </location>
</feature>
<name>A0A5N6KHD3_MONLA</name>
<dbReference type="PANTHER" id="PTHR11533:SF171">
    <property type="entry name" value="AMINOPEPTIDASE"/>
    <property type="match status" value="1"/>
</dbReference>
<dbReference type="InterPro" id="IPR034016">
    <property type="entry name" value="M1_APN-typ"/>
</dbReference>
<dbReference type="Gene3D" id="1.25.50.20">
    <property type="match status" value="1"/>
</dbReference>
<dbReference type="InterPro" id="IPR042097">
    <property type="entry name" value="Aminopeptidase_N-like_N_sf"/>
</dbReference>
<dbReference type="Pfam" id="PF11838">
    <property type="entry name" value="ERAP1_C"/>
    <property type="match status" value="1"/>
</dbReference>
<dbReference type="GO" id="GO:0043171">
    <property type="term" value="P:peptide catabolic process"/>
    <property type="evidence" value="ECO:0007669"/>
    <property type="project" value="TreeGrafter"/>
</dbReference>
<dbReference type="GO" id="GO:0070006">
    <property type="term" value="F:metalloaminopeptidase activity"/>
    <property type="evidence" value="ECO:0007669"/>
    <property type="project" value="TreeGrafter"/>
</dbReference>
<feature type="domain" description="Peptidase M1 membrane alanine aminopeptidase" evidence="12">
    <location>
        <begin position="255"/>
        <end position="472"/>
    </location>
</feature>
<dbReference type="Pfam" id="PF01433">
    <property type="entry name" value="Peptidase_M1"/>
    <property type="match status" value="1"/>
</dbReference>
<dbReference type="InterPro" id="IPR001930">
    <property type="entry name" value="Peptidase_M1"/>
</dbReference>
<dbReference type="FunFam" id="2.60.40.1910:FF:000004">
    <property type="entry name" value="Aminopeptidase"/>
    <property type="match status" value="1"/>
</dbReference>
<keyword evidence="7 11" id="KW-0482">Metalloprotease</keyword>
<evidence type="ECO:0000256" key="2">
    <source>
        <dbReference type="ARBA" id="ARBA00022438"/>
    </source>
</evidence>
<dbReference type="InterPro" id="IPR027268">
    <property type="entry name" value="Peptidase_M4/M1_CTD_sf"/>
</dbReference>
<dbReference type="Gene3D" id="1.10.390.10">
    <property type="entry name" value="Neutral Protease Domain 2"/>
    <property type="match status" value="1"/>
</dbReference>
<dbReference type="InterPro" id="IPR045357">
    <property type="entry name" value="Aminopeptidase_N-like_N"/>
</dbReference>
<dbReference type="AlphaFoldDB" id="A0A5N6KHD3"/>
<keyword evidence="16" id="KW-1185">Reference proteome</keyword>
<dbReference type="CDD" id="cd09601">
    <property type="entry name" value="M1_APN-Q_like"/>
    <property type="match status" value="1"/>
</dbReference>
<evidence type="ECO:0000259" key="12">
    <source>
        <dbReference type="Pfam" id="PF01433"/>
    </source>
</evidence>
<proteinExistence type="inferred from homology"/>
<sequence>MASSTLSRDVLPDSVKPSHYALSIYDIELGGAFIYQGTVNIDIKIVKATKEITLNAHQLKIHEAEVSLLSGKTSQTIKSSEISYDTKKQRVTLSFPAELSISENAKLAIKFQGTVNNDMAGFYYSKYKPQVTPAASVPKVDEFHVMYSTQFESSDARRAFPCFDEPNLKATFDFEIEIPKDQIALSNMPEKGSRSSKDGYHFVSFERTPIMSTYLLAWAMGDFEYIEDFTKRKYNGKQLPVRVYTTRGLKSQAQYALDHAPKVIDLFSEIFDIDYPLPKADLLAVHEFSHGAMENWGLVTYRTTAVLFDEKTSDTKFKNRIAYVVAHELAHQWFGNLVTMDWWSELWLNEGFATWVGWLATDHFHPDWCVWPQFVAEGMQTAFQLDSLRSSHPIEVPVKDALDVDQIFDSISYLKGSSVLRMLATHLGQKTFLKGVSNYLKAHAYGNATTQDLWLALSEASGLDVKAIIDPWITKMGYPVLTVAEEPGQISIKQSRYLSTGDVKPEDDETTWWVPLDFQGKIGTTGAQQIAFEQKEDTVRDVDDSFYKINTDTAGFYRVNYPPGRLAKLGTQLDRLSLTDKIGLIADAGALAISGQAGTPAFLTLVQGLSDESNHLVWTKILGPSGTIKSVFSDDNVIFDGMKAFLLKLVTPAVEKIGWEQPADEDFLKSQLRPLLILSAGINGHKEIITEAKRRFDLYTSGKDKSVIHPSLRTAIFGLSVRYGGKSEYDALKKEYRETTSIDGKEITLRAMGRVQTPELISDYFEFLFKEVATQDVHTGAAALAANTKTRYQLWQYIQDNFEPVKERLSANMVVFDRFIKLSLASFSDDDVNKQIEKFFENKDNRGYDRSLAIISDTIRGRAALKARDRDVILEWLQANGYC</sequence>
<dbReference type="FunFam" id="2.60.40.1730:FF:000002">
    <property type="entry name" value="Aminopeptidase"/>
    <property type="match status" value="1"/>
</dbReference>
<feature type="domain" description="Aminopeptidase N-like N-terminal" evidence="14">
    <location>
        <begin position="16"/>
        <end position="215"/>
    </location>
</feature>
<keyword evidence="3 11" id="KW-0645">Protease</keyword>
<evidence type="ECO:0000259" key="14">
    <source>
        <dbReference type="Pfam" id="PF17900"/>
    </source>
</evidence>
<dbReference type="EMBL" id="VIGI01000002">
    <property type="protein sequence ID" value="KAB8303194.1"/>
    <property type="molecule type" value="Genomic_DNA"/>
</dbReference>
<organism evidence="15 16">
    <name type="scientific">Monilinia laxa</name>
    <name type="common">Brown rot fungus</name>
    <name type="synonym">Sclerotinia laxa</name>
    <dbReference type="NCBI Taxonomy" id="61186"/>
    <lineage>
        <taxon>Eukaryota</taxon>
        <taxon>Fungi</taxon>
        <taxon>Dikarya</taxon>
        <taxon>Ascomycota</taxon>
        <taxon>Pezizomycotina</taxon>
        <taxon>Leotiomycetes</taxon>
        <taxon>Helotiales</taxon>
        <taxon>Sclerotiniaceae</taxon>
        <taxon>Monilinia</taxon>
    </lineage>
</organism>
<evidence type="ECO:0000256" key="8">
    <source>
        <dbReference type="PIRSR" id="PIRSR634016-1"/>
    </source>
</evidence>
<evidence type="ECO:0000256" key="6">
    <source>
        <dbReference type="ARBA" id="ARBA00022833"/>
    </source>
</evidence>
<dbReference type="EC" id="3.4.11.-" evidence="11"/>
<accession>A0A5N6KHD3</accession>
<dbReference type="SUPFAM" id="SSF63737">
    <property type="entry name" value="Leukotriene A4 hydrolase N-terminal domain"/>
    <property type="match status" value="1"/>
</dbReference>
<evidence type="ECO:0000256" key="5">
    <source>
        <dbReference type="ARBA" id="ARBA00022801"/>
    </source>
</evidence>
<evidence type="ECO:0000259" key="13">
    <source>
        <dbReference type="Pfam" id="PF11838"/>
    </source>
</evidence>
<dbReference type="GO" id="GO:0016020">
    <property type="term" value="C:membrane"/>
    <property type="evidence" value="ECO:0007669"/>
    <property type="project" value="TreeGrafter"/>
</dbReference>
<protein>
    <recommendedName>
        <fullName evidence="11">Aminopeptidase</fullName>
        <ecNumber evidence="11">3.4.11.-</ecNumber>
    </recommendedName>
</protein>
<keyword evidence="4 9" id="KW-0479">Metal-binding</keyword>
<keyword evidence="5 11" id="KW-0378">Hydrolase</keyword>
<evidence type="ECO:0000256" key="1">
    <source>
        <dbReference type="ARBA" id="ARBA00010136"/>
    </source>
</evidence>
<feature type="binding site" evidence="9">
    <location>
        <position position="327"/>
    </location>
    <ligand>
        <name>Zn(2+)</name>
        <dbReference type="ChEBI" id="CHEBI:29105"/>
        <note>catalytic</note>
    </ligand>
</feature>
<dbReference type="GO" id="GO:0042277">
    <property type="term" value="F:peptide binding"/>
    <property type="evidence" value="ECO:0007669"/>
    <property type="project" value="TreeGrafter"/>
</dbReference>
<feature type="binding site" evidence="9">
    <location>
        <position position="350"/>
    </location>
    <ligand>
        <name>Zn(2+)</name>
        <dbReference type="ChEBI" id="CHEBI:29105"/>
        <note>catalytic</note>
    </ligand>
</feature>
<dbReference type="FunFam" id="1.10.390.10:FF:000001">
    <property type="entry name" value="Aminopeptidase"/>
    <property type="match status" value="1"/>
</dbReference>
<dbReference type="GO" id="GO:0005737">
    <property type="term" value="C:cytoplasm"/>
    <property type="evidence" value="ECO:0007669"/>
    <property type="project" value="TreeGrafter"/>
</dbReference>
<dbReference type="PANTHER" id="PTHR11533">
    <property type="entry name" value="PROTEASE M1 ZINC METALLOPROTEASE"/>
    <property type="match status" value="1"/>
</dbReference>
<keyword evidence="6 9" id="KW-0862">Zinc</keyword>
<dbReference type="SUPFAM" id="SSF55486">
    <property type="entry name" value="Metalloproteases ('zincins'), catalytic domain"/>
    <property type="match status" value="1"/>
</dbReference>
<evidence type="ECO:0000256" key="9">
    <source>
        <dbReference type="PIRSR" id="PIRSR634016-3"/>
    </source>
</evidence>
<feature type="binding site" evidence="9">
    <location>
        <position position="331"/>
    </location>
    <ligand>
        <name>Zn(2+)</name>
        <dbReference type="ChEBI" id="CHEBI:29105"/>
        <note>catalytic</note>
    </ligand>
</feature>
<keyword evidence="2 11" id="KW-0031">Aminopeptidase</keyword>
<evidence type="ECO:0000256" key="3">
    <source>
        <dbReference type="ARBA" id="ARBA00022670"/>
    </source>
</evidence>
<dbReference type="InterPro" id="IPR014782">
    <property type="entry name" value="Peptidase_M1_dom"/>
</dbReference>
<dbReference type="Gene3D" id="2.60.40.1910">
    <property type="match status" value="1"/>
</dbReference>
<dbReference type="GO" id="GO:0006508">
    <property type="term" value="P:proteolysis"/>
    <property type="evidence" value="ECO:0007669"/>
    <property type="project" value="UniProtKB-KW"/>
</dbReference>
<gene>
    <name evidence="15" type="ORF">EYC80_004641</name>
</gene>
<comment type="caution">
    <text evidence="15">The sequence shown here is derived from an EMBL/GenBank/DDBJ whole genome shotgun (WGS) entry which is preliminary data.</text>
</comment>
<dbReference type="GO" id="GO:0008270">
    <property type="term" value="F:zinc ion binding"/>
    <property type="evidence" value="ECO:0007669"/>
    <property type="project" value="UniProtKB-UniRule"/>
</dbReference>
<evidence type="ECO:0000256" key="4">
    <source>
        <dbReference type="ARBA" id="ARBA00022723"/>
    </source>
</evidence>